<evidence type="ECO:0000313" key="2">
    <source>
        <dbReference type="Proteomes" id="UP000699865"/>
    </source>
</evidence>
<evidence type="ECO:0000313" key="1">
    <source>
        <dbReference type="EMBL" id="MBU9836652.1"/>
    </source>
</evidence>
<proteinExistence type="predicted"/>
<dbReference type="RefSeq" id="WP_217138914.1">
    <property type="nucleotide sequence ID" value="NZ_JAFMOU010000070.1"/>
</dbReference>
<protein>
    <recommendedName>
        <fullName evidence="3">Transcriptional regulator</fullName>
    </recommendedName>
</protein>
<sequence length="137" mass="15467">MSDTNPGVFREHLTTLVRSLLIAPDVAENQVLDRMALSFRKLLNFFAENNELTQQVFLLPPLAQETQRLLVSLMSENLAHNQQSKLFRSDIPACVLAQCFTGMLVQLAQDPAEPALRHQNSQACARLFCEGVWLRES</sequence>
<comment type="caution">
    <text evidence="1">The sequence shown here is derived from an EMBL/GenBank/DDBJ whole genome shotgun (WGS) entry which is preliminary data.</text>
</comment>
<name>A0ABS6L475_9GAMM</name>
<evidence type="ECO:0008006" key="3">
    <source>
        <dbReference type="Google" id="ProtNLM"/>
    </source>
</evidence>
<dbReference type="Proteomes" id="UP000699865">
    <property type="component" value="Unassembled WGS sequence"/>
</dbReference>
<keyword evidence="2" id="KW-1185">Reference proteome</keyword>
<gene>
    <name evidence="1" type="ORF">J1786_17760</name>
</gene>
<accession>A0ABS6L475</accession>
<reference evidence="1 2" key="1">
    <citation type="submission" date="2021-03" db="EMBL/GenBank/DDBJ databases">
        <title>Five novel Rahnella species.</title>
        <authorList>
            <person name="Brady C."/>
            <person name="Asselin J."/>
            <person name="Beer S."/>
            <person name="Bruberg M.B."/>
            <person name="Crampton B."/>
            <person name="Venter S."/>
            <person name="Arnold D."/>
            <person name="Denman S."/>
        </authorList>
    </citation>
    <scope>NUCLEOTIDE SEQUENCE [LARGE SCALE GENOMIC DNA]</scope>
    <source>
        <strain evidence="1 2">L72c</strain>
    </source>
</reference>
<organism evidence="1 2">
    <name type="scientific">Rahnella perminowiae</name>
    <dbReference type="NCBI Taxonomy" id="2816244"/>
    <lineage>
        <taxon>Bacteria</taxon>
        <taxon>Pseudomonadati</taxon>
        <taxon>Pseudomonadota</taxon>
        <taxon>Gammaproteobacteria</taxon>
        <taxon>Enterobacterales</taxon>
        <taxon>Yersiniaceae</taxon>
        <taxon>Rahnella</taxon>
    </lineage>
</organism>
<dbReference type="EMBL" id="JAFMOU010000070">
    <property type="protein sequence ID" value="MBU9836652.1"/>
    <property type="molecule type" value="Genomic_DNA"/>
</dbReference>